<dbReference type="STRING" id="1447872.A0A1J9Q0R7"/>
<dbReference type="AlphaFoldDB" id="A0A1J9Q0R7"/>
<reference evidence="2 3" key="1">
    <citation type="submission" date="2015-07" db="EMBL/GenBank/DDBJ databases">
        <title>Emmonsia species relationships and genome sequence.</title>
        <authorList>
            <consortium name="The Broad Institute Genomics Platform"/>
            <person name="Cuomo C.A."/>
            <person name="Munoz J.F."/>
            <person name="Imamovic A."/>
            <person name="Priest M.E."/>
            <person name="Young S."/>
            <person name="Clay O.K."/>
            <person name="McEwen J.G."/>
        </authorList>
    </citation>
    <scope>NUCLEOTIDE SEQUENCE [LARGE SCALE GENOMIC DNA]</scope>
    <source>
        <strain evidence="2 3">UAMH 9510</strain>
    </source>
</reference>
<gene>
    <name evidence="2" type="ORF">AJ78_09032</name>
</gene>
<name>A0A1J9Q0R7_9EURO</name>
<feature type="region of interest" description="Disordered" evidence="1">
    <location>
        <begin position="36"/>
        <end position="58"/>
    </location>
</feature>
<organism evidence="2 3">
    <name type="scientific">Emergomyces pasteurianus Ep9510</name>
    <dbReference type="NCBI Taxonomy" id="1447872"/>
    <lineage>
        <taxon>Eukaryota</taxon>
        <taxon>Fungi</taxon>
        <taxon>Dikarya</taxon>
        <taxon>Ascomycota</taxon>
        <taxon>Pezizomycotina</taxon>
        <taxon>Eurotiomycetes</taxon>
        <taxon>Eurotiomycetidae</taxon>
        <taxon>Onygenales</taxon>
        <taxon>Ajellomycetaceae</taxon>
        <taxon>Emergomyces</taxon>
    </lineage>
</organism>
<comment type="caution">
    <text evidence="2">The sequence shown here is derived from an EMBL/GenBank/DDBJ whole genome shotgun (WGS) entry which is preliminary data.</text>
</comment>
<dbReference type="EMBL" id="LGRN01001351">
    <property type="protein sequence ID" value="OJD09548.1"/>
    <property type="molecule type" value="Genomic_DNA"/>
</dbReference>
<protein>
    <submittedName>
        <fullName evidence="2">Uncharacterized protein</fullName>
    </submittedName>
</protein>
<evidence type="ECO:0000256" key="1">
    <source>
        <dbReference type="SAM" id="MobiDB-lite"/>
    </source>
</evidence>
<keyword evidence="3" id="KW-1185">Reference proteome</keyword>
<dbReference type="OrthoDB" id="4526134at2759"/>
<dbReference type="Proteomes" id="UP000182235">
    <property type="component" value="Unassembled WGS sequence"/>
</dbReference>
<proteinExistence type="predicted"/>
<dbReference type="VEuPathDB" id="FungiDB:AJ78_09032"/>
<sequence length="118" mass="13682">MLKLQQQQIADIHANQQHQYKEIQRQLAGQRISAMDTTTPLSSEPMMMPTNTSATRPPKERLSTLIYFDASDLTVYSPWKLKMLAKLDVDEDAIDSLTNQGWYVYGRLKDRARQKFHP</sequence>
<accession>A0A1J9Q0R7</accession>
<evidence type="ECO:0000313" key="3">
    <source>
        <dbReference type="Proteomes" id="UP000182235"/>
    </source>
</evidence>
<evidence type="ECO:0000313" key="2">
    <source>
        <dbReference type="EMBL" id="OJD09548.1"/>
    </source>
</evidence>